<reference evidence="2" key="1">
    <citation type="journal article" date="2019" name="Int. J. Syst. Evol. Microbiol.">
        <title>The Global Catalogue of Microorganisms (GCM) 10K type strain sequencing project: providing services to taxonomists for standard genome sequencing and annotation.</title>
        <authorList>
            <consortium name="The Broad Institute Genomics Platform"/>
            <consortium name="The Broad Institute Genome Sequencing Center for Infectious Disease"/>
            <person name="Wu L."/>
            <person name="Ma J."/>
        </authorList>
    </citation>
    <scope>NUCLEOTIDE SEQUENCE [LARGE SCALE GENOMIC DNA]</scope>
    <source>
        <strain evidence="2">CGMCC 1.15111</strain>
    </source>
</reference>
<keyword evidence="2" id="KW-1185">Reference proteome</keyword>
<comment type="caution">
    <text evidence="1">The sequence shown here is derived from an EMBL/GenBank/DDBJ whole genome shotgun (WGS) entry which is preliminary data.</text>
</comment>
<dbReference type="SUPFAM" id="SSF54593">
    <property type="entry name" value="Glyoxalase/Bleomycin resistance protein/Dihydroxybiphenyl dioxygenase"/>
    <property type="match status" value="1"/>
</dbReference>
<proteinExistence type="predicted"/>
<dbReference type="InterPro" id="IPR029068">
    <property type="entry name" value="Glyas_Bleomycin-R_OHBP_Dase"/>
</dbReference>
<dbReference type="Proteomes" id="UP000658258">
    <property type="component" value="Unassembled WGS sequence"/>
</dbReference>
<dbReference type="EMBL" id="BNAG01000004">
    <property type="protein sequence ID" value="GHE71587.1"/>
    <property type="molecule type" value="Genomic_DNA"/>
</dbReference>
<accession>A0ABQ3IAC1</accession>
<dbReference type="RefSeq" id="WP_189631056.1">
    <property type="nucleotide sequence ID" value="NZ_BNAG01000004.1"/>
</dbReference>
<evidence type="ECO:0000313" key="1">
    <source>
        <dbReference type="EMBL" id="GHE71587.1"/>
    </source>
</evidence>
<evidence type="ECO:0000313" key="2">
    <source>
        <dbReference type="Proteomes" id="UP000658258"/>
    </source>
</evidence>
<protein>
    <recommendedName>
        <fullName evidence="3">Glyoxalase/bleomycin resistance/extradiol dioxygenase family protein</fullName>
    </recommendedName>
</protein>
<sequence length="122" mass="14221">MAHNPNIKGIEPVLPTTDIGRDLSWYEQYTGFTYAFGDHMYTGMVRDQLCIHLQWHADTPEDPLLGGSVVKIFVKDIQPWYEEFLERNTINEDSLRKNTPWGTHEFGFFDLNKNALFIVQDL</sequence>
<evidence type="ECO:0008006" key="3">
    <source>
        <dbReference type="Google" id="ProtNLM"/>
    </source>
</evidence>
<organism evidence="1 2">
    <name type="scientific">Roseivirga thermotolerans</name>
    <dbReference type="NCBI Taxonomy" id="1758176"/>
    <lineage>
        <taxon>Bacteria</taxon>
        <taxon>Pseudomonadati</taxon>
        <taxon>Bacteroidota</taxon>
        <taxon>Cytophagia</taxon>
        <taxon>Cytophagales</taxon>
        <taxon>Roseivirgaceae</taxon>
        <taxon>Roseivirga</taxon>
    </lineage>
</organism>
<gene>
    <name evidence="1" type="ORF">GCM10011340_29480</name>
</gene>
<dbReference type="Gene3D" id="3.10.180.10">
    <property type="entry name" value="2,3-Dihydroxybiphenyl 1,2-Dioxygenase, domain 1"/>
    <property type="match status" value="1"/>
</dbReference>
<name>A0ABQ3IAC1_9BACT</name>